<dbReference type="PANTHER" id="PTHR11552:SF115">
    <property type="entry name" value="DEHYDROGENASE XPTC-RELATED"/>
    <property type="match status" value="1"/>
</dbReference>
<feature type="binding site" evidence="3">
    <location>
        <position position="266"/>
    </location>
    <ligand>
        <name>FAD</name>
        <dbReference type="ChEBI" id="CHEBI:57692"/>
    </ligand>
</feature>
<dbReference type="EMBL" id="ML996081">
    <property type="protein sequence ID" value="KAF2157454.1"/>
    <property type="molecule type" value="Genomic_DNA"/>
</dbReference>
<sequence length="617" mass="65783">MKETSALLKAIAVLSTTSLVYSLPQHSPREVQISQVKNSTYDYVIVGGGLSGLVVGNRLSANPANKVLVIEWGGIDTSVQATVPYNANGINSKSMWPLTSAPDAGLNNATFPVLVGGVVGGGTVVNGMAYNRAAADDYNAWEDLGNEGWGFNDLLPYFIKSTTLNTPSPAVAQEYSITWDRSAYDHGPVPATLTNFQFPDLKKFWQAWVEAGVPRPKEHGLGDAVGAFWMPSTIDVKRGVRGDARLEYYEPIKRRPNFHLLTKTTVNEILFQNGLTASGVSMTSRLDNTTSQVFASKEVILAAGAIHTPQILQLSGIGPKSVVEAAGIQSKLDLPGVGANFQDHPVAFMNFNISNQASPNSDSTLDPAYNASAYAQYLANRTGIYSSGRGNGVAFLSLPQITDDFDSIVSKVKAQNARDYLPSAYADPTLLAGFSAQRDILETRYGCSTTAVSEHPFSGGSGTWLGALQKPLSRGTITLNPVSPQGQPVIQYNTIQNPVDADLLIAIIRRIRKYWAADALKSLSPVETIPGAAVQTDDALLAALRGGLLQPSFAHPSGSCAMMPKEKGGVVGSDLLVYGTQRLSIIDASIIPLIPAAHLQASMYAVAEKAADIIKSR</sequence>
<feature type="signal peptide" evidence="4">
    <location>
        <begin position="1"/>
        <end position="22"/>
    </location>
</feature>
<evidence type="ECO:0000256" key="2">
    <source>
        <dbReference type="PIRSR" id="PIRSR000137-1"/>
    </source>
</evidence>
<feature type="active site" description="Proton donor" evidence="2">
    <location>
        <position position="555"/>
    </location>
</feature>
<dbReference type="SUPFAM" id="SSF51905">
    <property type="entry name" value="FAD/NAD(P)-binding domain"/>
    <property type="match status" value="1"/>
</dbReference>
<proteinExistence type="inferred from homology"/>
<dbReference type="Gene3D" id="3.30.560.10">
    <property type="entry name" value="Glucose Oxidase, domain 3"/>
    <property type="match status" value="1"/>
</dbReference>
<dbReference type="PROSITE" id="PS00624">
    <property type="entry name" value="GMC_OXRED_2"/>
    <property type="match status" value="1"/>
</dbReference>
<dbReference type="SUPFAM" id="SSF54373">
    <property type="entry name" value="FAD-linked reductases, C-terminal domain"/>
    <property type="match status" value="1"/>
</dbReference>
<comment type="cofactor">
    <cofactor evidence="3">
        <name>FAD</name>
        <dbReference type="ChEBI" id="CHEBI:57692"/>
    </cofactor>
</comment>
<keyword evidence="7" id="KW-1185">Reference proteome</keyword>
<dbReference type="OrthoDB" id="269227at2759"/>
<keyword evidence="4" id="KW-0732">Signal</keyword>
<dbReference type="GO" id="GO:0016614">
    <property type="term" value="F:oxidoreductase activity, acting on CH-OH group of donors"/>
    <property type="evidence" value="ECO:0007669"/>
    <property type="project" value="InterPro"/>
</dbReference>
<organism evidence="6 7">
    <name type="scientific">Myriangium duriaei CBS 260.36</name>
    <dbReference type="NCBI Taxonomy" id="1168546"/>
    <lineage>
        <taxon>Eukaryota</taxon>
        <taxon>Fungi</taxon>
        <taxon>Dikarya</taxon>
        <taxon>Ascomycota</taxon>
        <taxon>Pezizomycotina</taxon>
        <taxon>Dothideomycetes</taxon>
        <taxon>Dothideomycetidae</taxon>
        <taxon>Myriangiales</taxon>
        <taxon>Myriangiaceae</taxon>
        <taxon>Myriangium</taxon>
    </lineage>
</organism>
<feature type="domain" description="Glucose-methanol-choline oxidoreductase N-terminal" evidence="5">
    <location>
        <begin position="304"/>
        <end position="318"/>
    </location>
</feature>
<dbReference type="InterPro" id="IPR036188">
    <property type="entry name" value="FAD/NAD-bd_sf"/>
</dbReference>
<dbReference type="PIRSF" id="PIRSF000137">
    <property type="entry name" value="Alcohol_oxidase"/>
    <property type="match status" value="1"/>
</dbReference>
<keyword evidence="3" id="KW-0285">Flavoprotein</keyword>
<dbReference type="InterPro" id="IPR012132">
    <property type="entry name" value="GMC_OxRdtase"/>
</dbReference>
<evidence type="ECO:0000256" key="1">
    <source>
        <dbReference type="ARBA" id="ARBA00010790"/>
    </source>
</evidence>
<dbReference type="Pfam" id="PF00732">
    <property type="entry name" value="GMC_oxred_N"/>
    <property type="match status" value="1"/>
</dbReference>
<evidence type="ECO:0000313" key="6">
    <source>
        <dbReference type="EMBL" id="KAF2157454.1"/>
    </source>
</evidence>
<dbReference type="AlphaFoldDB" id="A0A9P4MPP4"/>
<feature type="binding site" evidence="3">
    <location>
        <position position="118"/>
    </location>
    <ligand>
        <name>FAD</name>
        <dbReference type="ChEBI" id="CHEBI:57692"/>
    </ligand>
</feature>
<gene>
    <name evidence="6" type="ORF">K461DRAFT_250452</name>
</gene>
<dbReference type="Gene3D" id="3.50.50.60">
    <property type="entry name" value="FAD/NAD(P)-binding domain"/>
    <property type="match status" value="1"/>
</dbReference>
<dbReference type="PANTHER" id="PTHR11552">
    <property type="entry name" value="GLUCOSE-METHANOL-CHOLINE GMC OXIDOREDUCTASE"/>
    <property type="match status" value="1"/>
</dbReference>
<evidence type="ECO:0000256" key="3">
    <source>
        <dbReference type="PIRSR" id="PIRSR000137-2"/>
    </source>
</evidence>
<evidence type="ECO:0000256" key="4">
    <source>
        <dbReference type="SAM" id="SignalP"/>
    </source>
</evidence>
<dbReference type="GO" id="GO:0050660">
    <property type="term" value="F:flavin adenine dinucleotide binding"/>
    <property type="evidence" value="ECO:0007669"/>
    <property type="project" value="InterPro"/>
</dbReference>
<protein>
    <submittedName>
        <fullName evidence="6">GMC oxidoreductase</fullName>
    </submittedName>
</protein>
<evidence type="ECO:0000313" key="7">
    <source>
        <dbReference type="Proteomes" id="UP000799439"/>
    </source>
</evidence>
<dbReference type="InterPro" id="IPR007867">
    <property type="entry name" value="GMC_OxRtase_C"/>
</dbReference>
<reference evidence="6" key="1">
    <citation type="journal article" date="2020" name="Stud. Mycol.">
        <title>101 Dothideomycetes genomes: a test case for predicting lifestyles and emergence of pathogens.</title>
        <authorList>
            <person name="Haridas S."/>
            <person name="Albert R."/>
            <person name="Binder M."/>
            <person name="Bloem J."/>
            <person name="Labutti K."/>
            <person name="Salamov A."/>
            <person name="Andreopoulos B."/>
            <person name="Baker S."/>
            <person name="Barry K."/>
            <person name="Bills G."/>
            <person name="Bluhm B."/>
            <person name="Cannon C."/>
            <person name="Castanera R."/>
            <person name="Culley D."/>
            <person name="Daum C."/>
            <person name="Ezra D."/>
            <person name="Gonzalez J."/>
            <person name="Henrissat B."/>
            <person name="Kuo A."/>
            <person name="Liang C."/>
            <person name="Lipzen A."/>
            <person name="Lutzoni F."/>
            <person name="Magnuson J."/>
            <person name="Mondo S."/>
            <person name="Nolan M."/>
            <person name="Ohm R."/>
            <person name="Pangilinan J."/>
            <person name="Park H.-J."/>
            <person name="Ramirez L."/>
            <person name="Alfaro M."/>
            <person name="Sun H."/>
            <person name="Tritt A."/>
            <person name="Yoshinaga Y."/>
            <person name="Zwiers L.-H."/>
            <person name="Turgeon B."/>
            <person name="Goodwin S."/>
            <person name="Spatafora J."/>
            <person name="Crous P."/>
            <person name="Grigoriev I."/>
        </authorList>
    </citation>
    <scope>NUCLEOTIDE SEQUENCE</scope>
    <source>
        <strain evidence="6">CBS 260.36</strain>
    </source>
</reference>
<comment type="similarity">
    <text evidence="1">Belongs to the GMC oxidoreductase family.</text>
</comment>
<evidence type="ECO:0000259" key="5">
    <source>
        <dbReference type="PROSITE" id="PS00624"/>
    </source>
</evidence>
<feature type="chain" id="PRO_5040229145" evidence="4">
    <location>
        <begin position="23"/>
        <end position="617"/>
    </location>
</feature>
<dbReference type="Pfam" id="PF05199">
    <property type="entry name" value="GMC_oxred_C"/>
    <property type="match status" value="1"/>
</dbReference>
<comment type="caution">
    <text evidence="6">The sequence shown here is derived from an EMBL/GenBank/DDBJ whole genome shotgun (WGS) entry which is preliminary data.</text>
</comment>
<accession>A0A9P4MPP4</accession>
<dbReference type="GO" id="GO:0044550">
    <property type="term" value="P:secondary metabolite biosynthetic process"/>
    <property type="evidence" value="ECO:0007669"/>
    <property type="project" value="TreeGrafter"/>
</dbReference>
<name>A0A9P4MPP4_9PEZI</name>
<keyword evidence="3" id="KW-0274">FAD</keyword>
<feature type="active site" description="Proton acceptor" evidence="2">
    <location>
        <position position="598"/>
    </location>
</feature>
<dbReference type="InterPro" id="IPR000172">
    <property type="entry name" value="GMC_OxRdtase_N"/>
</dbReference>
<dbReference type="Proteomes" id="UP000799439">
    <property type="component" value="Unassembled WGS sequence"/>
</dbReference>